<evidence type="ECO:0000313" key="3">
    <source>
        <dbReference type="Proteomes" id="UP001177003"/>
    </source>
</evidence>
<proteinExistence type="predicted"/>
<sequence>MKQNRKGTKFVFQGKYPLEKFGQFAKISEVSESESSSDNEDDVIATSENEEDPVPPVAIVAEEYAVPMTNVEVNDDDEAIDDDEGEDAMNLCDDVLDFDDDEGDDFRPSSQELNALFDDVHDVVQPIMETEGLSNVVKPPIKWRRVDPRQGVLIREQASSTQHVHVVNEGPSVIRSFFETGESSSAPNSSSTPPPSHDVASEQMARFLAREDVDYAPRGKGISIGAESSNKEEGTIFELKEEIGILNQKLIEKDVSIGNVDLNLGALTAVYFDLKNKLIREFGDKFKTRVVEPNAAEASHCAHYQATHDPLVNPPPVRTTRILDRFESEPDQANPRVILKEAQKQVYSQKKGKWQFIKTSYQNVRGNQPQLTVTELGKKRFRDKYGDRS</sequence>
<reference evidence="2" key="1">
    <citation type="submission" date="2023-04" db="EMBL/GenBank/DDBJ databases">
        <authorList>
            <person name="Vijverberg K."/>
            <person name="Xiong W."/>
            <person name="Schranz E."/>
        </authorList>
    </citation>
    <scope>NUCLEOTIDE SEQUENCE</scope>
</reference>
<protein>
    <submittedName>
        <fullName evidence="2">Uncharacterized protein</fullName>
    </submittedName>
</protein>
<accession>A0AA35Y8C7</accession>
<name>A0AA35Y8C7_LACSI</name>
<evidence type="ECO:0000256" key="1">
    <source>
        <dbReference type="SAM" id="MobiDB-lite"/>
    </source>
</evidence>
<dbReference type="EMBL" id="OX465078">
    <property type="protein sequence ID" value="CAI9271079.1"/>
    <property type="molecule type" value="Genomic_DNA"/>
</dbReference>
<dbReference type="AlphaFoldDB" id="A0AA35Y8C7"/>
<feature type="compositionally biased region" description="Acidic residues" evidence="1">
    <location>
        <begin position="31"/>
        <end position="53"/>
    </location>
</feature>
<keyword evidence="3" id="KW-1185">Reference proteome</keyword>
<dbReference type="Proteomes" id="UP001177003">
    <property type="component" value="Chromosome 2"/>
</dbReference>
<organism evidence="2 3">
    <name type="scientific">Lactuca saligna</name>
    <name type="common">Willowleaf lettuce</name>
    <dbReference type="NCBI Taxonomy" id="75948"/>
    <lineage>
        <taxon>Eukaryota</taxon>
        <taxon>Viridiplantae</taxon>
        <taxon>Streptophyta</taxon>
        <taxon>Embryophyta</taxon>
        <taxon>Tracheophyta</taxon>
        <taxon>Spermatophyta</taxon>
        <taxon>Magnoliopsida</taxon>
        <taxon>eudicotyledons</taxon>
        <taxon>Gunneridae</taxon>
        <taxon>Pentapetalae</taxon>
        <taxon>asterids</taxon>
        <taxon>campanulids</taxon>
        <taxon>Asterales</taxon>
        <taxon>Asteraceae</taxon>
        <taxon>Cichorioideae</taxon>
        <taxon>Cichorieae</taxon>
        <taxon>Lactucinae</taxon>
        <taxon>Lactuca</taxon>
    </lineage>
</organism>
<gene>
    <name evidence="2" type="ORF">LSALG_LOCUS11360</name>
</gene>
<evidence type="ECO:0000313" key="2">
    <source>
        <dbReference type="EMBL" id="CAI9271079.1"/>
    </source>
</evidence>
<feature type="region of interest" description="Disordered" evidence="1">
    <location>
        <begin position="180"/>
        <end position="200"/>
    </location>
</feature>
<feature type="region of interest" description="Disordered" evidence="1">
    <location>
        <begin position="28"/>
        <end position="56"/>
    </location>
</feature>